<comment type="caution">
    <text evidence="3">The sequence shown here is derived from an EMBL/GenBank/DDBJ whole genome shotgun (WGS) entry which is preliminary data.</text>
</comment>
<accession>A0A9P3G3Z5</accession>
<evidence type="ECO:0000313" key="4">
    <source>
        <dbReference type="Proteomes" id="UP000703269"/>
    </source>
</evidence>
<feature type="compositionally biased region" description="Basic and acidic residues" evidence="1">
    <location>
        <begin position="289"/>
        <end position="298"/>
    </location>
</feature>
<organism evidence="3 4">
    <name type="scientific">Phanerochaete sordida</name>
    <dbReference type="NCBI Taxonomy" id="48140"/>
    <lineage>
        <taxon>Eukaryota</taxon>
        <taxon>Fungi</taxon>
        <taxon>Dikarya</taxon>
        <taxon>Basidiomycota</taxon>
        <taxon>Agaricomycotina</taxon>
        <taxon>Agaricomycetes</taxon>
        <taxon>Polyporales</taxon>
        <taxon>Phanerochaetaceae</taxon>
        <taxon>Phanerochaete</taxon>
    </lineage>
</organism>
<feature type="signal peptide" evidence="2">
    <location>
        <begin position="1"/>
        <end position="23"/>
    </location>
</feature>
<proteinExistence type="predicted"/>
<dbReference type="EMBL" id="BPQB01000005">
    <property type="protein sequence ID" value="GJE87195.1"/>
    <property type="molecule type" value="Genomic_DNA"/>
</dbReference>
<dbReference type="Proteomes" id="UP000703269">
    <property type="component" value="Unassembled WGS sequence"/>
</dbReference>
<evidence type="ECO:0000256" key="2">
    <source>
        <dbReference type="SAM" id="SignalP"/>
    </source>
</evidence>
<dbReference type="AlphaFoldDB" id="A0A9P3G3Z5"/>
<reference evidence="3 4" key="1">
    <citation type="submission" date="2021-08" db="EMBL/GenBank/DDBJ databases">
        <title>Draft Genome Sequence of Phanerochaete sordida strain YK-624.</title>
        <authorList>
            <person name="Mori T."/>
            <person name="Dohra H."/>
            <person name="Suzuki T."/>
            <person name="Kawagishi H."/>
            <person name="Hirai H."/>
        </authorList>
    </citation>
    <scope>NUCLEOTIDE SEQUENCE [LARGE SCALE GENOMIC DNA]</scope>
    <source>
        <strain evidence="3 4">YK-624</strain>
    </source>
</reference>
<protein>
    <submittedName>
        <fullName evidence="3">Uncharacterized protein</fullName>
    </submittedName>
</protein>
<keyword evidence="2" id="KW-0732">Signal</keyword>
<sequence length="298" mass="32726">MSISAQATLALDLMAAVPRVGLAARDRQWSTLLDTLLTPVPNFLQQAVVNLPESEDGCLDGYASDKIVIGFAPDKDAPDNYILANMWVKRTHTSGTRAEDAPAYVSEVTLTASVAIAGDTGPTSFDGFRGAAGFAPIERLRFYVREGNALDEQGMQSLLRSLLRREQLTWALERGILRLQRSVLDEEANTWDEAAYFDSSSILRALGNHLLITIDDTTPTLDDDEYAEYLSLFFEEDMDDYLRRLPALRSERAMAKARSALEEMPGSPGVQDAAAMTQRTNAAEGEGDEPSRETEGRA</sequence>
<evidence type="ECO:0000313" key="3">
    <source>
        <dbReference type="EMBL" id="GJE87195.1"/>
    </source>
</evidence>
<feature type="region of interest" description="Disordered" evidence="1">
    <location>
        <begin position="258"/>
        <end position="298"/>
    </location>
</feature>
<feature type="chain" id="PRO_5040308496" evidence="2">
    <location>
        <begin position="24"/>
        <end position="298"/>
    </location>
</feature>
<name>A0A9P3G3Z5_9APHY</name>
<keyword evidence="4" id="KW-1185">Reference proteome</keyword>
<evidence type="ECO:0000256" key="1">
    <source>
        <dbReference type="SAM" id="MobiDB-lite"/>
    </source>
</evidence>
<gene>
    <name evidence="3" type="ORF">PsYK624_032780</name>
</gene>